<dbReference type="GeneID" id="93647831"/>
<evidence type="ECO:0000313" key="3">
    <source>
        <dbReference type="Proteomes" id="UP000185944"/>
    </source>
</evidence>
<dbReference type="InterPro" id="IPR035368">
    <property type="entry name" value="Nrap_D3"/>
</dbReference>
<dbReference type="EMBL" id="LTDL01000038">
    <property type="protein sequence ID" value="OAG29934.1"/>
    <property type="molecule type" value="Genomic_DNA"/>
</dbReference>
<name>A0A177EDA4_9MICR</name>
<dbReference type="OrthoDB" id="10251401at2759"/>
<keyword evidence="3" id="KW-1185">Reference proteome</keyword>
<dbReference type="Proteomes" id="UP000185944">
    <property type="component" value="Unassembled WGS sequence"/>
</dbReference>
<evidence type="ECO:0000313" key="2">
    <source>
        <dbReference type="EMBL" id="OAG29934.1"/>
    </source>
</evidence>
<dbReference type="Pfam" id="PF17404">
    <property type="entry name" value="Nrap_D3"/>
    <property type="match status" value="1"/>
</dbReference>
<dbReference type="RefSeq" id="XP_067544486.1">
    <property type="nucleotide sequence ID" value="XM_067688899.1"/>
</dbReference>
<dbReference type="VEuPathDB" id="MicrosporidiaDB:NEDG_01481"/>
<comment type="caution">
    <text evidence="2">The sequence shown here is derived from an EMBL/GenBank/DDBJ whole genome shotgun (WGS) entry which is preliminary data.</text>
</comment>
<protein>
    <recommendedName>
        <fullName evidence="1">Nrap protein domain-containing protein</fullName>
    </recommendedName>
</protein>
<dbReference type="AlphaFoldDB" id="A0A177EDA4"/>
<gene>
    <name evidence="2" type="ORF">NEDG_01481</name>
</gene>
<evidence type="ECO:0000259" key="1">
    <source>
        <dbReference type="Pfam" id="PF17404"/>
    </source>
</evidence>
<sequence>MSEQLLKLLKKHKLVGLPAKPLDITSEEKDVVVRALKEEAFFRNIEECEKVGTYVGYDEIVDYALPTRHTPEKESAEVASLLLRVFGPTLDSFYLGVHGERGYLHLRYSGLIEKLIIGPVETPGEESELTKRFQFLWGKRVEHRRFEDGKIRICANWKEMPLHAMPYVLLSKIFSIAADNGRVPGGQKNRRGRLVSPVIALEPFFKTYALYNRPGADEPIRKALDRAGAGLPVKVLSAVFTGSAARKTRILEGDRAIVYLNLGAGYRWPVENTELFGAAVTALNGILGKSMHTHTLRVEGLSKSNTLYAQHNDEKVELVFNIEEEAALIPQKYSLMHFRLEYQKFFNDITQNNKVFAEICVLIKQLLFAHGFYPFYLGDIAVELLCFRTAYGAKTLSGGLKAVVSTQYSRGYQVDIRRGKHRVRAKADGKINIVHTSGMFSIDLPEGVVFDRVNQMFRMATACLDSQPGINIDYSLSPAFKHIFVPDAAGTSFSLSTVPYQGYTEISHHSAELGGNAAQKDTEYCFAALREIGCFPYFCSSGRLLVQVENEALKDLAVGMTVLLTGMKYIKKEVTGC</sequence>
<organism evidence="2 3">
    <name type="scientific">Nematocida displodere</name>
    <dbReference type="NCBI Taxonomy" id="1805483"/>
    <lineage>
        <taxon>Eukaryota</taxon>
        <taxon>Fungi</taxon>
        <taxon>Fungi incertae sedis</taxon>
        <taxon>Microsporidia</taxon>
        <taxon>Nematocida</taxon>
    </lineage>
</organism>
<feature type="domain" description="Nrap protein" evidence="1">
    <location>
        <begin position="118"/>
        <end position="159"/>
    </location>
</feature>
<accession>A0A177EDA4</accession>
<reference evidence="2 3" key="1">
    <citation type="submission" date="2016-02" db="EMBL/GenBank/DDBJ databases">
        <title>Discovery of a natural microsporidian pathogen with a broad tissue tropism in Caenorhabditis elegans.</title>
        <authorList>
            <person name="Luallen R.J."/>
            <person name="Reinke A.W."/>
            <person name="Tong L."/>
            <person name="Botts M.R."/>
            <person name="Felix M.-A."/>
            <person name="Troemel E.R."/>
        </authorList>
    </citation>
    <scope>NUCLEOTIDE SEQUENCE [LARGE SCALE GENOMIC DNA]</scope>
    <source>
        <strain evidence="2 3">JUm2807</strain>
    </source>
</reference>
<proteinExistence type="predicted"/>